<dbReference type="Proteomes" id="UP000076761">
    <property type="component" value="Unassembled WGS sequence"/>
</dbReference>
<dbReference type="InParanoid" id="A0A165RHT1"/>
<evidence type="ECO:0000313" key="2">
    <source>
        <dbReference type="Proteomes" id="UP000076761"/>
    </source>
</evidence>
<dbReference type="OrthoDB" id="339764at2759"/>
<proteinExistence type="predicted"/>
<dbReference type="AlphaFoldDB" id="A0A165RHT1"/>
<reference evidence="1 2" key="1">
    <citation type="journal article" date="2016" name="Mol. Biol. Evol.">
        <title>Comparative Genomics of Early-Diverging Mushroom-Forming Fungi Provides Insights into the Origins of Lignocellulose Decay Capabilities.</title>
        <authorList>
            <person name="Nagy L.G."/>
            <person name="Riley R."/>
            <person name="Tritt A."/>
            <person name="Adam C."/>
            <person name="Daum C."/>
            <person name="Floudas D."/>
            <person name="Sun H."/>
            <person name="Yadav J.S."/>
            <person name="Pangilinan J."/>
            <person name="Larsson K.H."/>
            <person name="Matsuura K."/>
            <person name="Barry K."/>
            <person name="Labutti K."/>
            <person name="Kuo R."/>
            <person name="Ohm R.A."/>
            <person name="Bhattacharya S.S."/>
            <person name="Shirouzu T."/>
            <person name="Yoshinaga Y."/>
            <person name="Martin F.M."/>
            <person name="Grigoriev I.V."/>
            <person name="Hibbett D.S."/>
        </authorList>
    </citation>
    <scope>NUCLEOTIDE SEQUENCE [LARGE SCALE GENOMIC DNA]</scope>
    <source>
        <strain evidence="1 2">HHB14362 ss-1</strain>
    </source>
</reference>
<dbReference type="SUPFAM" id="SSF56796">
    <property type="entry name" value="Dehydroquinate synthase-like"/>
    <property type="match status" value="1"/>
</dbReference>
<protein>
    <submittedName>
        <fullName evidence="1">Uncharacterized protein</fullName>
    </submittedName>
</protein>
<keyword evidence="2" id="KW-1185">Reference proteome</keyword>
<name>A0A165RHT1_9AGAM</name>
<organism evidence="1 2">
    <name type="scientific">Neolentinus lepideus HHB14362 ss-1</name>
    <dbReference type="NCBI Taxonomy" id="1314782"/>
    <lineage>
        <taxon>Eukaryota</taxon>
        <taxon>Fungi</taxon>
        <taxon>Dikarya</taxon>
        <taxon>Basidiomycota</taxon>
        <taxon>Agaricomycotina</taxon>
        <taxon>Agaricomycetes</taxon>
        <taxon>Gloeophyllales</taxon>
        <taxon>Gloeophyllaceae</taxon>
        <taxon>Neolentinus</taxon>
    </lineage>
</organism>
<dbReference type="EMBL" id="KV425582">
    <property type="protein sequence ID" value="KZT23827.1"/>
    <property type="molecule type" value="Genomic_DNA"/>
</dbReference>
<dbReference type="STRING" id="1314782.A0A165RHT1"/>
<dbReference type="Gene3D" id="3.40.50.1970">
    <property type="match status" value="1"/>
</dbReference>
<sequence>MPNVDKITEKVFQSPSKYIQGPSAIKNAARYLSPLGQRPLVVVDDIVYEIGACLC</sequence>
<evidence type="ECO:0000313" key="1">
    <source>
        <dbReference type="EMBL" id="KZT23827.1"/>
    </source>
</evidence>
<gene>
    <name evidence="1" type="ORF">NEOLEDRAFT_1135985</name>
</gene>
<accession>A0A165RHT1</accession>